<feature type="signal peptide" evidence="1">
    <location>
        <begin position="1"/>
        <end position="22"/>
    </location>
</feature>
<name>A0A6C2UL83_9BACT</name>
<evidence type="ECO:0000313" key="3">
    <source>
        <dbReference type="EMBL" id="VGO20990.1"/>
    </source>
</evidence>
<dbReference type="AlphaFoldDB" id="A0A6C2UL83"/>
<evidence type="ECO:0000256" key="1">
    <source>
        <dbReference type="SAM" id="SignalP"/>
    </source>
</evidence>
<dbReference type="Gene3D" id="3.30.505.20">
    <property type="match status" value="1"/>
</dbReference>
<feature type="chain" id="PRO_5025576441" description="PepSY domain-containing protein" evidence="1">
    <location>
        <begin position="23"/>
        <end position="165"/>
    </location>
</feature>
<dbReference type="SUPFAM" id="SSF160574">
    <property type="entry name" value="BT0923-like"/>
    <property type="match status" value="1"/>
</dbReference>
<feature type="domain" description="PepSY" evidence="2">
    <location>
        <begin position="35"/>
        <end position="75"/>
    </location>
</feature>
<proteinExistence type="predicted"/>
<dbReference type="EMBL" id="CAAHFH010000002">
    <property type="protein sequence ID" value="VGO20990.1"/>
    <property type="molecule type" value="Genomic_DNA"/>
</dbReference>
<dbReference type="Gene3D" id="3.10.450.360">
    <property type="match status" value="1"/>
</dbReference>
<evidence type="ECO:0000259" key="2">
    <source>
        <dbReference type="Pfam" id="PF03413"/>
    </source>
</evidence>
<dbReference type="RefSeq" id="WP_168433337.1">
    <property type="nucleotide sequence ID" value="NZ_CAAHFH010000002.1"/>
</dbReference>
<organism evidence="3 4">
    <name type="scientific">Pontiella sulfatireligans</name>
    <dbReference type="NCBI Taxonomy" id="2750658"/>
    <lineage>
        <taxon>Bacteria</taxon>
        <taxon>Pseudomonadati</taxon>
        <taxon>Kiritimatiellota</taxon>
        <taxon>Kiritimatiellia</taxon>
        <taxon>Kiritimatiellales</taxon>
        <taxon>Pontiellaceae</taxon>
        <taxon>Pontiella</taxon>
    </lineage>
</organism>
<sequence>MSGKVIRLGLAALAVGAVSAWAGGKAIKADQLPAAVVAAANAACPGGTIKDIEKEKDDGAVVYEVEMTAGGKGCDLKIAADGTVLETEQQVAVEDLPKKVQATLASFANAAVKKAELVKEKDAAALYEINIVMTGQAMELKINEKGQIIELETKGKKKGEKEDDD</sequence>
<evidence type="ECO:0000313" key="4">
    <source>
        <dbReference type="Proteomes" id="UP000346198"/>
    </source>
</evidence>
<dbReference type="Proteomes" id="UP000346198">
    <property type="component" value="Unassembled WGS sequence"/>
</dbReference>
<reference evidence="3 4" key="1">
    <citation type="submission" date="2019-04" db="EMBL/GenBank/DDBJ databases">
        <authorList>
            <person name="Van Vliet M D."/>
        </authorList>
    </citation>
    <scope>NUCLEOTIDE SEQUENCE [LARGE SCALE GENOMIC DNA]</scope>
    <source>
        <strain evidence="3 4">F21</strain>
    </source>
</reference>
<gene>
    <name evidence="3" type="ORF">SCARR_03059</name>
</gene>
<dbReference type="InterPro" id="IPR025711">
    <property type="entry name" value="PepSY"/>
</dbReference>
<protein>
    <recommendedName>
        <fullName evidence="2">PepSY domain-containing protein</fullName>
    </recommendedName>
</protein>
<keyword evidence="4" id="KW-1185">Reference proteome</keyword>
<accession>A0A6C2UL83</accession>
<keyword evidence="1" id="KW-0732">Signal</keyword>
<dbReference type="Pfam" id="PF03413">
    <property type="entry name" value="PepSY"/>
    <property type="match status" value="1"/>
</dbReference>